<proteinExistence type="predicted"/>
<dbReference type="RefSeq" id="WP_171220530.1">
    <property type="nucleotide sequence ID" value="NZ_JABEPP010000007.1"/>
</dbReference>
<evidence type="ECO:0000256" key="1">
    <source>
        <dbReference type="SAM" id="MobiDB-lite"/>
    </source>
</evidence>
<evidence type="ECO:0000313" key="2">
    <source>
        <dbReference type="EMBL" id="NNM75026.1"/>
    </source>
</evidence>
<feature type="region of interest" description="Disordered" evidence="1">
    <location>
        <begin position="96"/>
        <end position="117"/>
    </location>
</feature>
<reference evidence="2 3" key="1">
    <citation type="submission" date="2020-04" db="EMBL/GenBank/DDBJ databases">
        <title>Enterovirga sp. isolate from soil.</title>
        <authorList>
            <person name="Chea S."/>
            <person name="Kim D.-U."/>
        </authorList>
    </citation>
    <scope>NUCLEOTIDE SEQUENCE [LARGE SCALE GENOMIC DNA]</scope>
    <source>
        <strain evidence="2 3">DB1703</strain>
    </source>
</reference>
<dbReference type="Proteomes" id="UP000564885">
    <property type="component" value="Unassembled WGS sequence"/>
</dbReference>
<gene>
    <name evidence="2" type="ORF">HJG44_21935</name>
</gene>
<comment type="caution">
    <text evidence="2">The sequence shown here is derived from an EMBL/GenBank/DDBJ whole genome shotgun (WGS) entry which is preliminary data.</text>
</comment>
<accession>A0A849I592</accession>
<name>A0A849I592_9HYPH</name>
<sequence length="270" mass="28594">MTRLPDERAREVIDLLDSYDQMIEDANASKRDLLQEVRAELAAHTKGEIGDEIAGLKACVATLRRRRSAPEKLAQAENRGEIAEAYLALYDRAARAPRATRTRESDDEGPGEQAGDEANAAEGNVFAPADAPESVTAGETATEFTNARPETPPAAQDRGAMVQGQDGSAATTVGITGGIVPVEAEQSVTSPEPGEGAATRIDPAPAPDGTAFTPKPGDLFLDPHHTVSSFMRSSICLRLGLDDDEFDAFRAEMIAGKSAPDAIYAVRAHP</sequence>
<keyword evidence="3" id="KW-1185">Reference proteome</keyword>
<dbReference type="EMBL" id="JABEPP010000007">
    <property type="protein sequence ID" value="NNM75026.1"/>
    <property type="molecule type" value="Genomic_DNA"/>
</dbReference>
<feature type="region of interest" description="Disordered" evidence="1">
    <location>
        <begin position="186"/>
        <end position="206"/>
    </location>
</feature>
<protein>
    <submittedName>
        <fullName evidence="2">Uncharacterized protein</fullName>
    </submittedName>
</protein>
<organism evidence="2 3">
    <name type="scientific">Enterovirga aerilata</name>
    <dbReference type="NCBI Taxonomy" id="2730920"/>
    <lineage>
        <taxon>Bacteria</taxon>
        <taxon>Pseudomonadati</taxon>
        <taxon>Pseudomonadota</taxon>
        <taxon>Alphaproteobacteria</taxon>
        <taxon>Hyphomicrobiales</taxon>
        <taxon>Methylobacteriaceae</taxon>
        <taxon>Enterovirga</taxon>
    </lineage>
</organism>
<evidence type="ECO:0000313" key="3">
    <source>
        <dbReference type="Proteomes" id="UP000564885"/>
    </source>
</evidence>
<feature type="region of interest" description="Disordered" evidence="1">
    <location>
        <begin position="133"/>
        <end position="159"/>
    </location>
</feature>
<dbReference type="AlphaFoldDB" id="A0A849I592"/>